<protein>
    <submittedName>
        <fullName evidence="1">Phosphatidylcholine transfer protein</fullName>
    </submittedName>
</protein>
<proteinExistence type="predicted"/>
<dbReference type="AlphaFoldDB" id="A0A091DL20"/>
<dbReference type="Proteomes" id="UP000028990">
    <property type="component" value="Unassembled WGS sequence"/>
</dbReference>
<gene>
    <name evidence="1" type="ORF">H920_06803</name>
</gene>
<keyword evidence="2" id="KW-1185">Reference proteome</keyword>
<organism evidence="1 2">
    <name type="scientific">Fukomys damarensis</name>
    <name type="common">Damaraland mole rat</name>
    <name type="synonym">Cryptomys damarensis</name>
    <dbReference type="NCBI Taxonomy" id="885580"/>
    <lineage>
        <taxon>Eukaryota</taxon>
        <taxon>Metazoa</taxon>
        <taxon>Chordata</taxon>
        <taxon>Craniata</taxon>
        <taxon>Vertebrata</taxon>
        <taxon>Euteleostomi</taxon>
        <taxon>Mammalia</taxon>
        <taxon>Eutheria</taxon>
        <taxon>Euarchontoglires</taxon>
        <taxon>Glires</taxon>
        <taxon>Rodentia</taxon>
        <taxon>Hystricomorpha</taxon>
        <taxon>Bathyergidae</taxon>
        <taxon>Fukomys</taxon>
    </lineage>
</organism>
<reference evidence="1 2" key="1">
    <citation type="submission" date="2013-11" db="EMBL/GenBank/DDBJ databases">
        <title>The Damaraland mole rat (Fukomys damarensis) genome and evolution of African mole rats.</title>
        <authorList>
            <person name="Gladyshev V.N."/>
            <person name="Fang X."/>
        </authorList>
    </citation>
    <scope>NUCLEOTIDE SEQUENCE [LARGE SCALE GENOMIC DNA]</scope>
    <source>
        <tissue evidence="1">Liver</tissue>
    </source>
</reference>
<name>A0A091DL20_FUKDA</name>
<accession>A0A091DL20</accession>
<dbReference type="EMBL" id="KN122247">
    <property type="protein sequence ID" value="KFO31762.1"/>
    <property type="molecule type" value="Genomic_DNA"/>
</dbReference>
<evidence type="ECO:0000313" key="1">
    <source>
        <dbReference type="EMBL" id="KFO31762.1"/>
    </source>
</evidence>
<sequence>MDVDGRKMHVVLAPSISLPQFPKKPGVIRFSHITAITRVAKFCHWAAKNDVLNFLKVKGIQLVSQFLGVSYSQDFRHLGRHQGSLV</sequence>
<evidence type="ECO:0000313" key="2">
    <source>
        <dbReference type="Proteomes" id="UP000028990"/>
    </source>
</evidence>